<dbReference type="AlphaFoldDB" id="A0A0D0BLE4"/>
<reference evidence="6 7" key="1">
    <citation type="submission" date="2014-04" db="EMBL/GenBank/DDBJ databases">
        <title>Evolutionary Origins and Diversification of the Mycorrhizal Mutualists.</title>
        <authorList>
            <consortium name="DOE Joint Genome Institute"/>
            <consortium name="Mycorrhizal Genomics Consortium"/>
            <person name="Kohler A."/>
            <person name="Kuo A."/>
            <person name="Nagy L.G."/>
            <person name="Floudas D."/>
            <person name="Copeland A."/>
            <person name="Barry K.W."/>
            <person name="Cichocki N."/>
            <person name="Veneault-Fourrey C."/>
            <person name="LaButti K."/>
            <person name="Lindquist E.A."/>
            <person name="Lipzen A."/>
            <person name="Lundell T."/>
            <person name="Morin E."/>
            <person name="Murat C."/>
            <person name="Riley R."/>
            <person name="Ohm R."/>
            <person name="Sun H."/>
            <person name="Tunlid A."/>
            <person name="Henrissat B."/>
            <person name="Grigoriev I.V."/>
            <person name="Hibbett D.S."/>
            <person name="Martin F."/>
        </authorList>
    </citation>
    <scope>NUCLEOTIDE SEQUENCE [LARGE SCALE GENOMIC DNA]</scope>
    <source>
        <strain evidence="6 7">FD-317 M1</strain>
    </source>
</reference>
<dbReference type="GO" id="GO:0005634">
    <property type="term" value="C:nucleus"/>
    <property type="evidence" value="ECO:0007669"/>
    <property type="project" value="UniProtKB-SubCell"/>
</dbReference>
<dbReference type="PANTHER" id="PTHR46910">
    <property type="entry name" value="TRANSCRIPTION FACTOR PDR1"/>
    <property type="match status" value="1"/>
</dbReference>
<evidence type="ECO:0000256" key="2">
    <source>
        <dbReference type="ARBA" id="ARBA00022723"/>
    </source>
</evidence>
<keyword evidence="4" id="KW-0539">Nucleus</keyword>
<keyword evidence="7" id="KW-1185">Reference proteome</keyword>
<gene>
    <name evidence="6" type="ORF">GYMLUDRAFT_121143</name>
</gene>
<dbReference type="CDD" id="cd12148">
    <property type="entry name" value="fungal_TF_MHR"/>
    <property type="match status" value="1"/>
</dbReference>
<accession>A0A0D0BLE4</accession>
<evidence type="ECO:0000259" key="5">
    <source>
        <dbReference type="Pfam" id="PF04082"/>
    </source>
</evidence>
<keyword evidence="2" id="KW-0479">Metal-binding</keyword>
<sequence>RQFEQSSHISLLQTALDARDNLDEGSRGRISIDLKRSQFWDLKPVSFCPEFPQCKANLALQWHAVHQYEPIPYEYPPEDLFEHLLALYWEHLNPFYPLLHRPTFEKSIAAKLHLYDQTFGSTVLAVCALASRYSDDPRVLYGDMTSKHSAGWRYFNQIEFVPNIFLESPSVYALQVYPLSVIFMLATHMVETCWVLIGTGVQLAQMIGVHR</sequence>
<dbReference type="GO" id="GO:0008270">
    <property type="term" value="F:zinc ion binding"/>
    <property type="evidence" value="ECO:0007669"/>
    <property type="project" value="InterPro"/>
</dbReference>
<organism evidence="6 7">
    <name type="scientific">Collybiopsis luxurians FD-317 M1</name>
    <dbReference type="NCBI Taxonomy" id="944289"/>
    <lineage>
        <taxon>Eukaryota</taxon>
        <taxon>Fungi</taxon>
        <taxon>Dikarya</taxon>
        <taxon>Basidiomycota</taxon>
        <taxon>Agaricomycotina</taxon>
        <taxon>Agaricomycetes</taxon>
        <taxon>Agaricomycetidae</taxon>
        <taxon>Agaricales</taxon>
        <taxon>Marasmiineae</taxon>
        <taxon>Omphalotaceae</taxon>
        <taxon>Collybiopsis</taxon>
        <taxon>Collybiopsis luxurians</taxon>
    </lineage>
</organism>
<dbReference type="Proteomes" id="UP000053593">
    <property type="component" value="Unassembled WGS sequence"/>
</dbReference>
<keyword evidence="3" id="KW-0238">DNA-binding</keyword>
<evidence type="ECO:0000256" key="1">
    <source>
        <dbReference type="ARBA" id="ARBA00004123"/>
    </source>
</evidence>
<proteinExistence type="predicted"/>
<protein>
    <recommendedName>
        <fullName evidence="5">Xylanolytic transcriptional activator regulatory domain-containing protein</fullName>
    </recommendedName>
</protein>
<evidence type="ECO:0000313" key="6">
    <source>
        <dbReference type="EMBL" id="KIK55566.1"/>
    </source>
</evidence>
<dbReference type="GO" id="GO:0003700">
    <property type="term" value="F:DNA-binding transcription factor activity"/>
    <property type="evidence" value="ECO:0007669"/>
    <property type="project" value="InterPro"/>
</dbReference>
<feature type="domain" description="Xylanolytic transcriptional activator regulatory" evidence="5">
    <location>
        <begin position="86"/>
        <end position="211"/>
    </location>
</feature>
<comment type="subcellular location">
    <subcellularLocation>
        <location evidence="1">Nucleus</location>
    </subcellularLocation>
</comment>
<dbReference type="PANTHER" id="PTHR46910:SF3">
    <property type="entry name" value="HALOTOLERANCE PROTEIN 9-RELATED"/>
    <property type="match status" value="1"/>
</dbReference>
<name>A0A0D0BLE4_9AGAR</name>
<feature type="non-terminal residue" evidence="6">
    <location>
        <position position="211"/>
    </location>
</feature>
<evidence type="ECO:0000256" key="3">
    <source>
        <dbReference type="ARBA" id="ARBA00023125"/>
    </source>
</evidence>
<dbReference type="HOGENOM" id="CLU_103198_0_0_1"/>
<dbReference type="InterPro" id="IPR007219">
    <property type="entry name" value="XnlR_reg_dom"/>
</dbReference>
<dbReference type="GO" id="GO:0006351">
    <property type="term" value="P:DNA-templated transcription"/>
    <property type="evidence" value="ECO:0007669"/>
    <property type="project" value="InterPro"/>
</dbReference>
<dbReference type="InterPro" id="IPR050987">
    <property type="entry name" value="AtrR-like"/>
</dbReference>
<dbReference type="OrthoDB" id="4456959at2759"/>
<feature type="non-terminal residue" evidence="6">
    <location>
        <position position="1"/>
    </location>
</feature>
<evidence type="ECO:0000256" key="4">
    <source>
        <dbReference type="ARBA" id="ARBA00023242"/>
    </source>
</evidence>
<evidence type="ECO:0000313" key="7">
    <source>
        <dbReference type="Proteomes" id="UP000053593"/>
    </source>
</evidence>
<dbReference type="Pfam" id="PF04082">
    <property type="entry name" value="Fungal_trans"/>
    <property type="match status" value="1"/>
</dbReference>
<dbReference type="EMBL" id="KN834805">
    <property type="protein sequence ID" value="KIK55566.1"/>
    <property type="molecule type" value="Genomic_DNA"/>
</dbReference>
<dbReference type="GO" id="GO:0003677">
    <property type="term" value="F:DNA binding"/>
    <property type="evidence" value="ECO:0007669"/>
    <property type="project" value="UniProtKB-KW"/>
</dbReference>